<accession>A0AAV7K736</accession>
<dbReference type="SMART" id="SM00382">
    <property type="entry name" value="AAA"/>
    <property type="match status" value="1"/>
</dbReference>
<gene>
    <name evidence="7" type="ORF">LOD99_16256</name>
</gene>
<dbReference type="GO" id="GO:0005524">
    <property type="term" value="F:ATP binding"/>
    <property type="evidence" value="ECO:0007669"/>
    <property type="project" value="UniProtKB-KW"/>
</dbReference>
<dbReference type="Gene3D" id="3.40.50.300">
    <property type="entry name" value="P-loop containing nucleotide triphosphate hydrolases"/>
    <property type="match status" value="1"/>
</dbReference>
<dbReference type="EC" id="5.6.1.1" evidence="4"/>
<dbReference type="InterPro" id="IPR027417">
    <property type="entry name" value="P-loop_NTPase"/>
</dbReference>
<dbReference type="EMBL" id="JAKMXF010000133">
    <property type="protein sequence ID" value="KAI6656954.1"/>
    <property type="molecule type" value="Genomic_DNA"/>
</dbReference>
<evidence type="ECO:0000259" key="6">
    <source>
        <dbReference type="SMART" id="SM00382"/>
    </source>
</evidence>
<comment type="caution">
    <text evidence="7">The sequence shown here is derived from an EMBL/GenBank/DDBJ whole genome shotgun (WGS) entry which is preliminary data.</text>
</comment>
<dbReference type="Pfam" id="PF17862">
    <property type="entry name" value="AAA_lid_3"/>
    <property type="match status" value="1"/>
</dbReference>
<dbReference type="GO" id="GO:0016887">
    <property type="term" value="F:ATP hydrolysis activity"/>
    <property type="evidence" value="ECO:0007669"/>
    <property type="project" value="InterPro"/>
</dbReference>
<dbReference type="Gene3D" id="1.20.58.80">
    <property type="entry name" value="Phosphotransferase system, lactose/cellobiose-type IIA subunit"/>
    <property type="match status" value="1"/>
</dbReference>
<dbReference type="GO" id="GO:0015630">
    <property type="term" value="C:microtubule cytoskeleton"/>
    <property type="evidence" value="ECO:0007669"/>
    <property type="project" value="TreeGrafter"/>
</dbReference>
<name>A0AAV7K736_9METZ</name>
<dbReference type="InterPro" id="IPR003959">
    <property type="entry name" value="ATPase_AAA_core"/>
</dbReference>
<dbReference type="FunFam" id="3.40.50.300:FF:000093">
    <property type="entry name" value="Fidgetin-like 1"/>
    <property type="match status" value="1"/>
</dbReference>
<organism evidence="7 8">
    <name type="scientific">Oopsacas minuta</name>
    <dbReference type="NCBI Taxonomy" id="111878"/>
    <lineage>
        <taxon>Eukaryota</taxon>
        <taxon>Metazoa</taxon>
        <taxon>Porifera</taxon>
        <taxon>Hexactinellida</taxon>
        <taxon>Hexasterophora</taxon>
        <taxon>Lyssacinosida</taxon>
        <taxon>Leucopsacidae</taxon>
        <taxon>Oopsacas</taxon>
    </lineage>
</organism>
<evidence type="ECO:0000256" key="5">
    <source>
        <dbReference type="SAM" id="MobiDB-lite"/>
    </source>
</evidence>
<evidence type="ECO:0000256" key="2">
    <source>
        <dbReference type="ARBA" id="ARBA00022840"/>
    </source>
</evidence>
<dbReference type="InterPro" id="IPR041569">
    <property type="entry name" value="AAA_lid_3"/>
</dbReference>
<dbReference type="PANTHER" id="PTHR23074:SF86">
    <property type="entry name" value="SPASTIN"/>
    <property type="match status" value="1"/>
</dbReference>
<feature type="compositionally biased region" description="Polar residues" evidence="5">
    <location>
        <begin position="204"/>
        <end position="247"/>
    </location>
</feature>
<evidence type="ECO:0000256" key="1">
    <source>
        <dbReference type="ARBA" id="ARBA00022741"/>
    </source>
</evidence>
<keyword evidence="8" id="KW-1185">Reference proteome</keyword>
<comment type="catalytic activity">
    <reaction evidence="3">
        <text>n ATP + n H2O + a microtubule = n ADP + n phosphate + (n+1) alpha/beta tubulin heterodimers.</text>
        <dbReference type="EC" id="5.6.1.1"/>
    </reaction>
</comment>
<dbReference type="InterPro" id="IPR003593">
    <property type="entry name" value="AAA+_ATPase"/>
</dbReference>
<evidence type="ECO:0000313" key="7">
    <source>
        <dbReference type="EMBL" id="KAI6656954.1"/>
    </source>
</evidence>
<proteinExistence type="predicted"/>
<dbReference type="Gene3D" id="1.10.8.60">
    <property type="match status" value="1"/>
</dbReference>
<evidence type="ECO:0000256" key="3">
    <source>
        <dbReference type="ARBA" id="ARBA00036378"/>
    </source>
</evidence>
<reference evidence="7 8" key="1">
    <citation type="journal article" date="2023" name="BMC Biol.">
        <title>The compact genome of the sponge Oopsacas minuta (Hexactinellida) is lacking key metazoan core genes.</title>
        <authorList>
            <person name="Santini S."/>
            <person name="Schenkelaars Q."/>
            <person name="Jourda C."/>
            <person name="Duchesne M."/>
            <person name="Belahbib H."/>
            <person name="Rocher C."/>
            <person name="Selva M."/>
            <person name="Riesgo A."/>
            <person name="Vervoort M."/>
            <person name="Leys S.P."/>
            <person name="Kodjabachian L."/>
            <person name="Le Bivic A."/>
            <person name="Borchiellini C."/>
            <person name="Claverie J.M."/>
            <person name="Renard E."/>
        </authorList>
    </citation>
    <scope>NUCLEOTIDE SEQUENCE [LARGE SCALE GENOMIC DNA]</scope>
    <source>
        <strain evidence="7">SPO-2</strain>
    </source>
</reference>
<dbReference type="Proteomes" id="UP001165289">
    <property type="component" value="Unassembled WGS sequence"/>
</dbReference>
<keyword evidence="1" id="KW-0547">Nucleotide-binding</keyword>
<dbReference type="PANTHER" id="PTHR23074">
    <property type="entry name" value="AAA DOMAIN-CONTAINING"/>
    <property type="match status" value="1"/>
</dbReference>
<dbReference type="InterPro" id="IPR050304">
    <property type="entry name" value="MT-severing_AAA_ATPase"/>
</dbReference>
<dbReference type="Pfam" id="PF00004">
    <property type="entry name" value="AAA"/>
    <property type="match status" value="1"/>
</dbReference>
<evidence type="ECO:0000313" key="8">
    <source>
        <dbReference type="Proteomes" id="UP001165289"/>
    </source>
</evidence>
<protein>
    <recommendedName>
        <fullName evidence="4">microtubule-severing ATPase</fullName>
        <ecNumber evidence="4">5.6.1.1</ecNumber>
    </recommendedName>
</protein>
<feature type="region of interest" description="Disordered" evidence="5">
    <location>
        <begin position="193"/>
        <end position="251"/>
    </location>
</feature>
<dbReference type="SUPFAM" id="SSF52540">
    <property type="entry name" value="P-loop containing nucleoside triphosphate hydrolases"/>
    <property type="match status" value="1"/>
</dbReference>
<dbReference type="AlphaFoldDB" id="A0AAV7K736"/>
<dbReference type="GO" id="GO:0008568">
    <property type="term" value="F:microtubule severing ATPase activity"/>
    <property type="evidence" value="ECO:0007669"/>
    <property type="project" value="UniProtKB-EC"/>
</dbReference>
<dbReference type="FunFam" id="1.10.8.60:FF:000022">
    <property type="entry name" value="Fidgetin like 1"/>
    <property type="match status" value="1"/>
</dbReference>
<feature type="domain" description="AAA+ ATPase" evidence="6">
    <location>
        <begin position="309"/>
        <end position="445"/>
    </location>
</feature>
<sequence length="550" mass="61088">MHLLHWFNYQSSDSTNLWQLLTQCCSNEPTQQLDLSLALAVSSLLALIIISCGLVDNKYSLLKRFLKLRMSTPVSKRLSSHHKMDDLSTQHIVVKSSLAKAISADEKSTVPNDTVVQLYEESLKEIEKALAINLSPADPNFREHLKVKKKLEQHRDSATDRVISLITKSKGAETSIGASKIDSLVRRSIHSEEAEAKSVKKRNLPTSPQFKSTTQPLKPSNRTPNDSSKRISIQPQLGQTASKSPSPQEKIIKGVDPKIAEIILNEIIDTGRTVKFDDISGLREAKAALHEIVILPSLRPDLFQGLRQPAKGLLLFGPPGNGKTMIARAVASECKATFFNISASSLTSKWVGEGEKLVRALFTAARERQPAIIFIDEVDSLLTSRTSGEQDSTRRLKTEFLVQFDGVASDPKERFLVMGATNRPQDLDEAVLRRFVKRIYVPLPTADSRHCLIQTLLKNQIHKLSDRDMSTLALELEGYSGSDITALAREAAYGPIRELTHSQVLKVNAKSVRPIELADFEYARKKVRASVSIETTGCYTDWNAKFGTIL</sequence>
<evidence type="ECO:0000256" key="4">
    <source>
        <dbReference type="ARBA" id="ARBA00038871"/>
    </source>
</evidence>
<keyword evidence="2" id="KW-0067">ATP-binding</keyword>